<evidence type="ECO:0000256" key="3">
    <source>
        <dbReference type="ARBA" id="ARBA00022525"/>
    </source>
</evidence>
<feature type="compositionally biased region" description="Polar residues" evidence="6">
    <location>
        <begin position="2189"/>
        <end position="2199"/>
    </location>
</feature>
<keyword evidence="5" id="KW-0572">Peptidoglycan-anchor</keyword>
<evidence type="ECO:0000313" key="11">
    <source>
        <dbReference type="EMBL" id="RGQ07294.1"/>
    </source>
</evidence>
<organism evidence="11 14">
    <name type="scientific">Blautia obeum</name>
    <dbReference type="NCBI Taxonomy" id="40520"/>
    <lineage>
        <taxon>Bacteria</taxon>
        <taxon>Bacillati</taxon>
        <taxon>Bacillota</taxon>
        <taxon>Clostridia</taxon>
        <taxon>Lachnospirales</taxon>
        <taxon>Lachnospiraceae</taxon>
        <taxon>Blautia</taxon>
    </lineage>
</organism>
<dbReference type="Gene3D" id="2.60.40.10">
    <property type="entry name" value="Immunoglobulins"/>
    <property type="match status" value="14"/>
</dbReference>
<evidence type="ECO:0000256" key="6">
    <source>
        <dbReference type="SAM" id="MobiDB-lite"/>
    </source>
</evidence>
<evidence type="ECO:0000256" key="5">
    <source>
        <dbReference type="ARBA" id="ARBA00023088"/>
    </source>
</evidence>
<name>A0A3E4FDD9_9FIRM</name>
<dbReference type="PANTHER" id="PTHR36108:SF13">
    <property type="entry name" value="COLOSSIN-B-RELATED"/>
    <property type="match status" value="1"/>
</dbReference>
<dbReference type="SUPFAM" id="SSF49478">
    <property type="entry name" value="Cna protein B-type domain"/>
    <property type="match status" value="1"/>
</dbReference>
<dbReference type="Proteomes" id="UP000285839">
    <property type="component" value="Unassembled WGS sequence"/>
</dbReference>
<feature type="chain" id="PRO_5033373953" evidence="8">
    <location>
        <begin position="33"/>
        <end position="2245"/>
    </location>
</feature>
<evidence type="ECO:0000313" key="15">
    <source>
        <dbReference type="Proteomes" id="UP000285839"/>
    </source>
</evidence>
<dbReference type="InterPro" id="IPR019931">
    <property type="entry name" value="LPXTG_anchor"/>
</dbReference>
<feature type="compositionally biased region" description="Basic and acidic residues" evidence="6">
    <location>
        <begin position="2177"/>
        <end position="2187"/>
    </location>
</feature>
<dbReference type="PROSITE" id="PS50847">
    <property type="entry name" value="GRAM_POS_ANCHORING"/>
    <property type="match status" value="1"/>
</dbReference>
<keyword evidence="7" id="KW-1133">Transmembrane helix</keyword>
<comment type="caution">
    <text evidence="11">The sequence shown here is derived from an EMBL/GenBank/DDBJ whole genome shotgun (WGS) entry which is preliminary data.</text>
</comment>
<feature type="domain" description="Gram-positive cocci surface proteins LPxTG" evidence="9">
    <location>
        <begin position="2211"/>
        <end position="2245"/>
    </location>
</feature>
<dbReference type="Proteomes" id="UP000261105">
    <property type="component" value="Unassembled WGS sequence"/>
</dbReference>
<keyword evidence="3" id="KW-0964">Secreted</keyword>
<dbReference type="RefSeq" id="WP_117592904.1">
    <property type="nucleotide sequence ID" value="NZ_JAQDGF010000012.1"/>
</dbReference>
<dbReference type="EMBL" id="QRSS01000002">
    <property type="protein sequence ID" value="RGQ07294.1"/>
    <property type="molecule type" value="Genomic_DNA"/>
</dbReference>
<dbReference type="Proteomes" id="UP000283585">
    <property type="component" value="Unassembled WGS sequence"/>
</dbReference>
<protein>
    <submittedName>
        <fullName evidence="11">LPXTG cell wall anchor domain-containing protein</fullName>
    </submittedName>
</protein>
<dbReference type="Pfam" id="PF20610">
    <property type="entry name" value="TED_2"/>
    <property type="match status" value="1"/>
</dbReference>
<feature type="region of interest" description="Disordered" evidence="6">
    <location>
        <begin position="2177"/>
        <end position="2213"/>
    </location>
</feature>
<evidence type="ECO:0000256" key="2">
    <source>
        <dbReference type="ARBA" id="ARBA00022512"/>
    </source>
</evidence>
<sequence>MKNKKNMRRFLSGFLAMLTVLSTILSPILSYAADVVPVPEEPPLYEAVKNELDADEVVKAKDLELETGSIFEVEKDFTGLEIPDEKKVKITFHEAKNGEKQNFTTDYEDTYKAVYYVEPVSGHPIYQINRKLIVKEAVVQVAESENQESVSNQENENEAEDEEPAIGSAESEEPVQDEVNAEIPSEDEIYEEVTPTEIPVEEEPIDTPIPENPSEEVSTEEPAIDDNPDTDSTFEEITDTDPEEMPEATDDSFTDGTEKTEDADGNYQVNIVRGEEFHIELNHEDGQYQPGETVVFSGDMPQGSLIAVGTTKVQANQTENTEDLLYSEVTYHEESDKFSFEMPADDIDLSVSMDQAENGIMLLATDTPWDDATNIEANKYYYYSDGQLHPFDTVMGQGGNDSYKYVRYKAGGKTYTVNAYCMQHSMQSPPSGTTYKNMVELDEGGDDKYLRKALFYGYGGPGWGHTFNGYNVKSIMEKYGCSSETRAMQHYLVDYLYDGESGFGGALSTTAKNMLKEIKAALAKMPDPTAMKLLPGLSVNATGKETESFTWKANEAFTITIHLENGVSLVNETTGKTASGNVTVKGGEKFHLVATTANMGSLKGKYAITSNFPLDFHAMLLKLESSQDIGFGYYTDSSDMQITVDWPEEAVIEITKKDGDTEKNLAGAVYGVYSDNACTKLIAKMPPTDSNGSSRVTLTKTQDTVYLKEITAPEGYVVQASSYGVKLVVGSTTKQTVTDKEQKGNLTVYKEGEVFVGAVSDENGTSFQYEKRRQKGAVYNVYAAEDIVTAGGKTVYKKGAEVAKNLITGENGSVTVKNLPLGSYNVTEAQAPENFYNAKETKKVTISYAGQTAEAAFSETTFTNDRQKAVVQVIKKDKDTENTLSGGHFALFAAQDMKTVDGKVAVKKDALIETAITGTDGKAAFKADLPVGFSYYVKEVQAPAGYVRNEKDTYSFQFSYTNDEQAKISFSHTFVNDRVSAAISLNKKDAETKENKAQGDASLENAVYGLYARNDITHPDGKTGVIYKAGSQIGTLTTDKEGKARIENLYLGEYYIKEITPSVGYLADEHEYDLVCSDEGDLTAVVEKECTSLETVKKQPFELIKAANNGDTDAALLSGAGFSAYLVSSLVVKEDGNYDFSSAEPVVIGENGATEIFTNEKGYVKSIAIPYGTYLVRETTTPHNYKPVDDFIVRITENKPTEPQTWRVLLDKEFSAKLKIIKQDDETKKSVLIPGTEFKIYDMDHEKYVEQVTTYPTTVTHTSYFTDIDGYLILPQNLKIGHYRIEEVTAPDGYTINKNYVEIQVDTNTLYQTDPVSGDAVIEVVYEDHSVKGKLTVQKKGEVLSTYKNDFRYEVQNLSGAVYEVYAAEDIYTADFQKDDTGKRILKYAKGEKVAELTTDESGKAELDNLPLGEYKVVEKTAPEGFVLNEEEQKISFVYADQNTPVISQSAEFINDRQKVEVSVVKKDAENEKGLSGAEFGLYAKEDIKAGDKVLVKADELLTKAVTGEDGKTVFEQDLPFGTYYIKELAAPDGFVSSDEQIEVTAKYQGQEVKTVKLETVFKNEPTTTEFTKSDITTGVELDGATLTVLDSDGKEVEKWTSVKGKAHVIKRLHVGKTYTLREEFAPYGYLQAEEVKFTVSDTADVQKVEMKDAVPVGRIIINKKGEFVKEVTWKDMLAGGMDAAFGYVTGSLKDVTFEIYAAEDIKAADGESSDYYKKDELVATITTDALGYARSEDLPLGKYYVKEKETADGYVLDGEIREVDLTYRDQNTPVVTYDEDWQNNRQKAKVTVVKKEKNTDRVLEGGVFALYTKNDILNAEGEVILKADTMIEQKATDQDGRIVFTADLPINGNYYVKEVQAPAGFVTTEEIKEFDFAYAGEEVAEVSFEFTYEDEPTTFEITKSDITTGEELPGAKLKVSDSEGNVVDEWTSGSTPHIIKELEVGKKYTLTETIPADGYATAESITFVVENTADIQKVEMQDDTTKILISKVDMTDGSSEVKGAKLYILNENQEVMESWTSGDQPHYVEKLPIGTYTLLEETAPKGYIVANKVTFEIKDTGDIQGAKMEDEQAMGKVILNKTDKDSKKPMKGVEFALCDSKGKVLETLVTDSAGHAESKNYPIATFKNGQYKKAITYILKETKTRDGYQLDETEHKIQFEYVNDRTPVIEYTLDLTNEKASEKDTPETSENQGGSTPVSHSSDATSVSSSPKTGDNTNIAIFVLALAVSAGCLGTVVAVKRKRK</sequence>
<reference evidence="13 14" key="1">
    <citation type="submission" date="2018-08" db="EMBL/GenBank/DDBJ databases">
        <title>A genome reference for cultivated species of the human gut microbiota.</title>
        <authorList>
            <person name="Zou Y."/>
            <person name="Xue W."/>
            <person name="Luo G."/>
        </authorList>
    </citation>
    <scope>NUCLEOTIDE SEQUENCE [LARGE SCALE GENOMIC DNA]</scope>
    <source>
        <strain evidence="12 15">AF25-21</strain>
        <strain evidence="11 14">AF29-2BH</strain>
        <strain evidence="10 13">OM03-6</strain>
    </source>
</reference>
<feature type="region of interest" description="Disordered" evidence="6">
    <location>
        <begin position="144"/>
        <end position="263"/>
    </location>
</feature>
<evidence type="ECO:0000256" key="8">
    <source>
        <dbReference type="SAM" id="SignalP"/>
    </source>
</evidence>
<dbReference type="EMBL" id="QSUZ01000010">
    <property type="protein sequence ID" value="RGN87397.1"/>
    <property type="molecule type" value="Genomic_DNA"/>
</dbReference>
<dbReference type="Pfam" id="PF17802">
    <property type="entry name" value="SpaA"/>
    <property type="match status" value="14"/>
</dbReference>
<feature type="compositionally biased region" description="Acidic residues" evidence="6">
    <location>
        <begin position="213"/>
        <end position="253"/>
    </location>
</feature>
<evidence type="ECO:0000313" key="13">
    <source>
        <dbReference type="Proteomes" id="UP000261105"/>
    </source>
</evidence>
<evidence type="ECO:0000256" key="4">
    <source>
        <dbReference type="ARBA" id="ARBA00022729"/>
    </source>
</evidence>
<feature type="compositionally biased region" description="Low complexity" evidence="6">
    <location>
        <begin position="144"/>
        <end position="154"/>
    </location>
</feature>
<comment type="similarity">
    <text evidence="1">Belongs to the serine-aspartate repeat-containing protein (SDr) family.</text>
</comment>
<evidence type="ECO:0000256" key="7">
    <source>
        <dbReference type="SAM" id="Phobius"/>
    </source>
</evidence>
<dbReference type="EMBL" id="QRUH01000020">
    <property type="protein sequence ID" value="RGR45369.1"/>
    <property type="molecule type" value="Genomic_DNA"/>
</dbReference>
<evidence type="ECO:0000313" key="10">
    <source>
        <dbReference type="EMBL" id="RGN87397.1"/>
    </source>
</evidence>
<keyword evidence="2" id="KW-0134">Cell wall</keyword>
<proteinExistence type="inferred from homology"/>
<gene>
    <name evidence="12" type="ORF">DWY46_17310</name>
    <name evidence="11" type="ORF">DWZ12_02460</name>
    <name evidence="10" type="ORF">DXB38_08985</name>
</gene>
<dbReference type="InterPro" id="IPR041033">
    <property type="entry name" value="SpaA_PFL_dom_1"/>
</dbReference>
<feature type="compositionally biased region" description="Acidic residues" evidence="6">
    <location>
        <begin position="155"/>
        <end position="191"/>
    </location>
</feature>
<dbReference type="InterPro" id="IPR046751">
    <property type="entry name" value="TED_2"/>
</dbReference>
<feature type="compositionally biased region" description="Low complexity" evidence="6">
    <location>
        <begin position="2200"/>
        <end position="2211"/>
    </location>
</feature>
<keyword evidence="7" id="KW-0812">Transmembrane</keyword>
<evidence type="ECO:0000256" key="1">
    <source>
        <dbReference type="ARBA" id="ARBA00007257"/>
    </source>
</evidence>
<dbReference type="PANTHER" id="PTHR36108">
    <property type="entry name" value="COLOSSIN-B-RELATED"/>
    <property type="match status" value="1"/>
</dbReference>
<evidence type="ECO:0000259" key="9">
    <source>
        <dbReference type="PROSITE" id="PS50847"/>
    </source>
</evidence>
<evidence type="ECO:0000313" key="14">
    <source>
        <dbReference type="Proteomes" id="UP000283585"/>
    </source>
</evidence>
<feature type="signal peptide" evidence="8">
    <location>
        <begin position="1"/>
        <end position="32"/>
    </location>
</feature>
<dbReference type="NCBIfam" id="TIGR01167">
    <property type="entry name" value="LPXTG_anchor"/>
    <property type="match status" value="1"/>
</dbReference>
<keyword evidence="7" id="KW-0472">Membrane</keyword>
<evidence type="ECO:0000313" key="12">
    <source>
        <dbReference type="EMBL" id="RGR45369.1"/>
    </source>
</evidence>
<dbReference type="InterPro" id="IPR013783">
    <property type="entry name" value="Ig-like_fold"/>
</dbReference>
<keyword evidence="4 8" id="KW-0732">Signal</keyword>
<feature type="transmembrane region" description="Helical" evidence="7">
    <location>
        <begin position="2220"/>
        <end position="2240"/>
    </location>
</feature>
<accession>A0A3E4FDD9</accession>